<organism evidence="2 3">
    <name type="scientific">Leptolyngbya cf. ectocarpi LEGE 11479</name>
    <dbReference type="NCBI Taxonomy" id="1828722"/>
    <lineage>
        <taxon>Bacteria</taxon>
        <taxon>Bacillati</taxon>
        <taxon>Cyanobacteriota</taxon>
        <taxon>Cyanophyceae</taxon>
        <taxon>Leptolyngbyales</taxon>
        <taxon>Leptolyngbyaceae</taxon>
        <taxon>Leptolyngbya group</taxon>
        <taxon>Leptolyngbya</taxon>
    </lineage>
</organism>
<gene>
    <name evidence="2" type="ORF">IQ260_21045</name>
</gene>
<dbReference type="PANTHER" id="PTHR37946">
    <property type="entry name" value="SLL1969 PROTEIN"/>
    <property type="match status" value="1"/>
</dbReference>
<comment type="caution">
    <text evidence="2">The sequence shown here is derived from an EMBL/GenBank/DDBJ whole genome shotgun (WGS) entry which is preliminary data.</text>
</comment>
<dbReference type="Pfam" id="PF00561">
    <property type="entry name" value="Abhydrolase_1"/>
    <property type="match status" value="1"/>
</dbReference>
<feature type="domain" description="AB hydrolase-1" evidence="1">
    <location>
        <begin position="7"/>
        <end position="105"/>
    </location>
</feature>
<keyword evidence="2" id="KW-0378">Hydrolase</keyword>
<evidence type="ECO:0000313" key="2">
    <source>
        <dbReference type="EMBL" id="MBE9069137.1"/>
    </source>
</evidence>
<dbReference type="PANTHER" id="PTHR37946:SF1">
    <property type="entry name" value="SLL1969 PROTEIN"/>
    <property type="match status" value="1"/>
</dbReference>
<dbReference type="EMBL" id="JADEXP010000239">
    <property type="protein sequence ID" value="MBE9069137.1"/>
    <property type="molecule type" value="Genomic_DNA"/>
</dbReference>
<dbReference type="Gene3D" id="3.40.50.1820">
    <property type="entry name" value="alpha/beta hydrolase"/>
    <property type="match status" value="1"/>
</dbReference>
<dbReference type="AlphaFoldDB" id="A0A928ZX60"/>
<dbReference type="SUPFAM" id="SSF53474">
    <property type="entry name" value="alpha/beta-Hydrolases"/>
    <property type="match status" value="1"/>
</dbReference>
<dbReference type="RefSeq" id="WP_193995054.1">
    <property type="nucleotide sequence ID" value="NZ_JADEXP010000239.1"/>
</dbReference>
<sequence length="196" mass="22154">MTHDGKPAVVLVHGLWNTVNIFGRLYLYLERQGWDVHAVSLMPNNGDIGIDQQAEQLHRFVELSLGSQRPFYLVGFSMGGLVSRYYLQRLGGLRRVRRFVGVAVPHYGSVLAWFRWNVGGIQMRPGSSFLADLNWDMEQLLACRPLSLWTPYDLLVLPARHCCLPIGENQRLPVTSHNGMLRDELSLRAIATALAN</sequence>
<dbReference type="InterPro" id="IPR029058">
    <property type="entry name" value="AB_hydrolase_fold"/>
</dbReference>
<keyword evidence="3" id="KW-1185">Reference proteome</keyword>
<accession>A0A928ZX60</accession>
<reference evidence="2" key="1">
    <citation type="submission" date="2020-10" db="EMBL/GenBank/DDBJ databases">
        <authorList>
            <person name="Castelo-Branco R."/>
            <person name="Eusebio N."/>
            <person name="Adriana R."/>
            <person name="Vieira A."/>
            <person name="Brugerolle De Fraissinette N."/>
            <person name="Rezende De Castro R."/>
            <person name="Schneider M.P."/>
            <person name="Vasconcelos V."/>
            <person name="Leao P.N."/>
        </authorList>
    </citation>
    <scope>NUCLEOTIDE SEQUENCE</scope>
    <source>
        <strain evidence="2">LEGE 11479</strain>
    </source>
</reference>
<dbReference type="GO" id="GO:0016787">
    <property type="term" value="F:hydrolase activity"/>
    <property type="evidence" value="ECO:0007669"/>
    <property type="project" value="UniProtKB-KW"/>
</dbReference>
<name>A0A928ZX60_LEPEC</name>
<dbReference type="Proteomes" id="UP000615026">
    <property type="component" value="Unassembled WGS sequence"/>
</dbReference>
<protein>
    <submittedName>
        <fullName evidence="2">Alpha/beta fold hydrolase</fullName>
    </submittedName>
</protein>
<dbReference type="InterPro" id="IPR000073">
    <property type="entry name" value="AB_hydrolase_1"/>
</dbReference>
<evidence type="ECO:0000313" key="3">
    <source>
        <dbReference type="Proteomes" id="UP000615026"/>
    </source>
</evidence>
<proteinExistence type="predicted"/>
<evidence type="ECO:0000259" key="1">
    <source>
        <dbReference type="Pfam" id="PF00561"/>
    </source>
</evidence>